<keyword evidence="3" id="KW-1003">Cell membrane</keyword>
<dbReference type="GO" id="GO:0005886">
    <property type="term" value="C:plasma membrane"/>
    <property type="evidence" value="ECO:0007669"/>
    <property type="project" value="UniProtKB-SubCell"/>
</dbReference>
<dbReference type="CDD" id="cd06261">
    <property type="entry name" value="TM_PBP2"/>
    <property type="match status" value="1"/>
</dbReference>
<keyword evidence="2 7" id="KW-0813">Transport</keyword>
<dbReference type="Proteomes" id="UP001139264">
    <property type="component" value="Unassembled WGS sequence"/>
</dbReference>
<comment type="caution">
    <text evidence="9">The sequence shown here is derived from an EMBL/GenBank/DDBJ whole genome shotgun (WGS) entry which is preliminary data.</text>
</comment>
<dbReference type="GO" id="GO:0055085">
    <property type="term" value="P:transmembrane transport"/>
    <property type="evidence" value="ECO:0007669"/>
    <property type="project" value="InterPro"/>
</dbReference>
<feature type="transmembrane region" description="Helical" evidence="7">
    <location>
        <begin position="142"/>
        <end position="164"/>
    </location>
</feature>
<dbReference type="PANTHER" id="PTHR43744:SF8">
    <property type="entry name" value="SN-GLYCEROL-3-PHOSPHATE TRANSPORT SYSTEM PERMEASE PROTEIN UGPE"/>
    <property type="match status" value="1"/>
</dbReference>
<feature type="domain" description="ABC transmembrane type-1" evidence="8">
    <location>
        <begin position="73"/>
        <end position="264"/>
    </location>
</feature>
<evidence type="ECO:0000256" key="1">
    <source>
        <dbReference type="ARBA" id="ARBA00004651"/>
    </source>
</evidence>
<evidence type="ECO:0000313" key="10">
    <source>
        <dbReference type="Proteomes" id="UP001139264"/>
    </source>
</evidence>
<dbReference type="PANTHER" id="PTHR43744">
    <property type="entry name" value="ABC TRANSPORTER PERMEASE PROTEIN MG189-RELATED-RELATED"/>
    <property type="match status" value="1"/>
</dbReference>
<comment type="subcellular location">
    <subcellularLocation>
        <location evidence="1 7">Cell membrane</location>
        <topology evidence="1 7">Multi-pass membrane protein</topology>
    </subcellularLocation>
</comment>
<evidence type="ECO:0000259" key="8">
    <source>
        <dbReference type="PROSITE" id="PS50928"/>
    </source>
</evidence>
<dbReference type="AlphaFoldDB" id="A0A9X1S4A7"/>
<dbReference type="PROSITE" id="PS50928">
    <property type="entry name" value="ABC_TM1"/>
    <property type="match status" value="1"/>
</dbReference>
<keyword evidence="6 7" id="KW-0472">Membrane</keyword>
<dbReference type="InterPro" id="IPR035906">
    <property type="entry name" value="MetI-like_sf"/>
</dbReference>
<evidence type="ECO:0000256" key="5">
    <source>
        <dbReference type="ARBA" id="ARBA00022989"/>
    </source>
</evidence>
<evidence type="ECO:0000256" key="3">
    <source>
        <dbReference type="ARBA" id="ARBA00022475"/>
    </source>
</evidence>
<dbReference type="SUPFAM" id="SSF161098">
    <property type="entry name" value="MetI-like"/>
    <property type="match status" value="1"/>
</dbReference>
<name>A0A9X1S4A7_9MICC</name>
<dbReference type="Gene3D" id="1.10.3720.10">
    <property type="entry name" value="MetI-like"/>
    <property type="match status" value="1"/>
</dbReference>
<keyword evidence="5 7" id="KW-1133">Transmembrane helix</keyword>
<feature type="transmembrane region" description="Helical" evidence="7">
    <location>
        <begin position="69"/>
        <end position="96"/>
    </location>
</feature>
<dbReference type="EMBL" id="JAJFZP010000003">
    <property type="protein sequence ID" value="MCC3268075.1"/>
    <property type="molecule type" value="Genomic_DNA"/>
</dbReference>
<dbReference type="Pfam" id="PF00528">
    <property type="entry name" value="BPD_transp_1"/>
    <property type="match status" value="1"/>
</dbReference>
<protein>
    <submittedName>
        <fullName evidence="9">Carbohydrate ABC transporter permease</fullName>
    </submittedName>
</protein>
<dbReference type="RefSeq" id="WP_227906543.1">
    <property type="nucleotide sequence ID" value="NZ_CP095461.1"/>
</dbReference>
<evidence type="ECO:0000313" key="9">
    <source>
        <dbReference type="EMBL" id="MCC3268075.1"/>
    </source>
</evidence>
<feature type="transmembrane region" description="Helical" evidence="7">
    <location>
        <begin position="185"/>
        <end position="210"/>
    </location>
</feature>
<organism evidence="9 10">
    <name type="scientific">Arthrobacter gengyunqii</name>
    <dbReference type="NCBI Taxonomy" id="2886940"/>
    <lineage>
        <taxon>Bacteria</taxon>
        <taxon>Bacillati</taxon>
        <taxon>Actinomycetota</taxon>
        <taxon>Actinomycetes</taxon>
        <taxon>Micrococcales</taxon>
        <taxon>Micrococcaceae</taxon>
        <taxon>Arthrobacter</taxon>
    </lineage>
</organism>
<feature type="transmembrane region" description="Helical" evidence="7">
    <location>
        <begin position="242"/>
        <end position="263"/>
    </location>
</feature>
<keyword evidence="4 7" id="KW-0812">Transmembrane</keyword>
<reference evidence="9" key="1">
    <citation type="submission" date="2021-10" db="EMBL/GenBank/DDBJ databases">
        <title>Novel species in genus Arthrobacter.</title>
        <authorList>
            <person name="Liu Y."/>
        </authorList>
    </citation>
    <scope>NUCLEOTIDE SEQUENCE</scope>
    <source>
        <strain evidence="9">Zg-Y809</strain>
    </source>
</reference>
<accession>A0A9X1S4A7</accession>
<evidence type="ECO:0000256" key="2">
    <source>
        <dbReference type="ARBA" id="ARBA00022448"/>
    </source>
</evidence>
<dbReference type="InterPro" id="IPR000515">
    <property type="entry name" value="MetI-like"/>
</dbReference>
<proteinExistence type="inferred from homology"/>
<evidence type="ECO:0000256" key="4">
    <source>
        <dbReference type="ARBA" id="ARBA00022692"/>
    </source>
</evidence>
<evidence type="ECO:0000256" key="6">
    <source>
        <dbReference type="ARBA" id="ARBA00023136"/>
    </source>
</evidence>
<comment type="similarity">
    <text evidence="7">Belongs to the binding-protein-dependent transport system permease family.</text>
</comment>
<feature type="transmembrane region" description="Helical" evidence="7">
    <location>
        <begin position="108"/>
        <end position="130"/>
    </location>
</feature>
<sequence length="278" mass="30546">MNRYTRLTFLREILMIIATAIFVLPLYLLIVGSLKSTSEMSTSSAIALPSHLEWSNFIEVLTTTGKNSVVIGFINSVIITGVTLVLLILLSSMTAYVIVRSTRRWANIVFYLFLVGIILPTQLGIVPLYLGARALGLSGSLVGLIIIYTGTFLPLSVFLYATFFRSHPRDYEEAAALDGAGPFRAFWHAVLPLMGPVTATVAILSGLVVWNDFFTPLIFLGGSDYPTLPVVMYEYIGGLNSAWNKIFAVVIVALIPIMIFYMVTQKRLMQGFAGGTKE</sequence>
<feature type="transmembrane region" description="Helical" evidence="7">
    <location>
        <begin position="12"/>
        <end position="34"/>
    </location>
</feature>
<evidence type="ECO:0000256" key="7">
    <source>
        <dbReference type="RuleBase" id="RU363032"/>
    </source>
</evidence>
<gene>
    <name evidence="9" type="ORF">LJ751_01700</name>
</gene>